<dbReference type="Pfam" id="PF05845">
    <property type="entry name" value="PhnH"/>
    <property type="match status" value="1"/>
</dbReference>
<dbReference type="NCBIfam" id="TIGR03292">
    <property type="entry name" value="PhnH_redo"/>
    <property type="match status" value="1"/>
</dbReference>
<dbReference type="EMBL" id="AP018227">
    <property type="protein sequence ID" value="BAY83299.1"/>
    <property type="molecule type" value="Genomic_DNA"/>
</dbReference>
<dbReference type="Gene3D" id="3.40.50.11310">
    <property type="entry name" value="Bacterial phosphonate metabolism protein PhnH"/>
    <property type="match status" value="1"/>
</dbReference>
<sequence>MLQVDLPLIWQDEVQQRIFRQLLSCTSLPGTITDLSIHLGESTALIGVLATFLDNTVTLHDIDGLVSDGNRRFLNSPDAAISEARFIVADGAIPPAQDFTPALGTLDSPEFGATVILKGQQVGSGELILNLTGPGISTQEGKQNKLSLMGFHQDWFIRRQEWVSNFSLGIDLILVDAVRVTVIPRTTQLILDFRF</sequence>
<dbReference type="AlphaFoldDB" id="A0A1Z4LPZ3"/>
<organism evidence="1 2">
    <name type="scientific">Calothrix parasitica NIES-267</name>
    <dbReference type="NCBI Taxonomy" id="1973488"/>
    <lineage>
        <taxon>Bacteria</taxon>
        <taxon>Bacillati</taxon>
        <taxon>Cyanobacteriota</taxon>
        <taxon>Cyanophyceae</taxon>
        <taxon>Nostocales</taxon>
        <taxon>Calotrichaceae</taxon>
        <taxon>Calothrix</taxon>
    </lineage>
</organism>
<dbReference type="InterPro" id="IPR038058">
    <property type="entry name" value="PhnH-like_sp"/>
</dbReference>
<dbReference type="SUPFAM" id="SSF159709">
    <property type="entry name" value="PhnH-like"/>
    <property type="match status" value="1"/>
</dbReference>
<accession>A0A1Z4LPZ3</accession>
<protein>
    <submittedName>
        <fullName evidence="1">Carbon-phosphorus lyase complex subunit</fullName>
    </submittedName>
</protein>
<dbReference type="InterPro" id="IPR008772">
    <property type="entry name" value="Phosphonate_metab_PhnH"/>
</dbReference>
<gene>
    <name evidence="1" type="primary">phnH</name>
    <name evidence="1" type="ORF">NIES267_27860</name>
</gene>
<evidence type="ECO:0000313" key="1">
    <source>
        <dbReference type="EMBL" id="BAY83299.1"/>
    </source>
</evidence>
<dbReference type="PIRSF" id="PIRSF020680">
    <property type="entry name" value="PhnH"/>
    <property type="match status" value="1"/>
</dbReference>
<proteinExistence type="predicted"/>
<dbReference type="Proteomes" id="UP000218418">
    <property type="component" value="Chromosome"/>
</dbReference>
<reference evidence="1 2" key="1">
    <citation type="submission" date="2017-06" db="EMBL/GenBank/DDBJ databases">
        <title>Genome sequencing of cyanobaciteial culture collection at National Institute for Environmental Studies (NIES).</title>
        <authorList>
            <person name="Hirose Y."/>
            <person name="Shimura Y."/>
            <person name="Fujisawa T."/>
            <person name="Nakamura Y."/>
            <person name="Kawachi M."/>
        </authorList>
    </citation>
    <scope>NUCLEOTIDE SEQUENCE [LARGE SCALE GENOMIC DNA]</scope>
    <source>
        <strain evidence="1 2">NIES-267</strain>
    </source>
</reference>
<keyword evidence="1" id="KW-0456">Lyase</keyword>
<dbReference type="OrthoDB" id="154477at2"/>
<name>A0A1Z4LPZ3_9CYAN</name>
<dbReference type="GO" id="GO:0019634">
    <property type="term" value="P:organic phosphonate metabolic process"/>
    <property type="evidence" value="ECO:0007669"/>
    <property type="project" value="InterPro"/>
</dbReference>
<dbReference type="GO" id="GO:0016829">
    <property type="term" value="F:lyase activity"/>
    <property type="evidence" value="ECO:0007669"/>
    <property type="project" value="UniProtKB-KW"/>
</dbReference>
<keyword evidence="2" id="KW-1185">Reference proteome</keyword>
<evidence type="ECO:0000313" key="2">
    <source>
        <dbReference type="Proteomes" id="UP000218418"/>
    </source>
</evidence>